<comment type="caution">
    <text evidence="1">The sequence shown here is derived from an EMBL/GenBank/DDBJ whole genome shotgun (WGS) entry which is preliminary data.</text>
</comment>
<dbReference type="EMBL" id="JBHMDO010000038">
    <property type="protein sequence ID" value="MFB9328972.1"/>
    <property type="molecule type" value="Genomic_DNA"/>
</dbReference>
<protein>
    <submittedName>
        <fullName evidence="1">Uncharacterized protein</fullName>
    </submittedName>
</protein>
<name>A0ABV5KY30_9BACL</name>
<organism evidence="1 2">
    <name type="scientific">Paenibacillus aurantiacus</name>
    <dbReference type="NCBI Taxonomy" id="1936118"/>
    <lineage>
        <taxon>Bacteria</taxon>
        <taxon>Bacillati</taxon>
        <taxon>Bacillota</taxon>
        <taxon>Bacilli</taxon>
        <taxon>Bacillales</taxon>
        <taxon>Paenibacillaceae</taxon>
        <taxon>Paenibacillus</taxon>
    </lineage>
</organism>
<reference evidence="1 2" key="1">
    <citation type="submission" date="2024-09" db="EMBL/GenBank/DDBJ databases">
        <authorList>
            <person name="Sun Q."/>
            <person name="Mori K."/>
        </authorList>
    </citation>
    <scope>NUCLEOTIDE SEQUENCE [LARGE SCALE GENOMIC DNA]</scope>
    <source>
        <strain evidence="1 2">TISTR 2452</strain>
    </source>
</reference>
<dbReference type="Proteomes" id="UP001589747">
    <property type="component" value="Unassembled WGS sequence"/>
</dbReference>
<keyword evidence="2" id="KW-1185">Reference proteome</keyword>
<sequence length="189" mass="20881">MKRRMTAIGMLILVIGAMWMIDRMIPRSIDMTLTGVKVRLGTDGVKAGTEPAVVILQGKLYTSLSGKRTFKGEATVAGEQIPVPRDQRKLTIHFAKEGWGAMSYPYLVNGGQGAPVRTEIYQSHLIFANEDFTQVSLLLANRMTDSNGNYKQTVWDPENGMAISAPAATRDEALAISDTLMREYLESLR</sequence>
<evidence type="ECO:0000313" key="2">
    <source>
        <dbReference type="Proteomes" id="UP001589747"/>
    </source>
</evidence>
<dbReference type="RefSeq" id="WP_377498792.1">
    <property type="nucleotide sequence ID" value="NZ_JBHMDO010000038.1"/>
</dbReference>
<evidence type="ECO:0000313" key="1">
    <source>
        <dbReference type="EMBL" id="MFB9328972.1"/>
    </source>
</evidence>
<proteinExistence type="predicted"/>
<gene>
    <name evidence="1" type="ORF">ACFFSY_23810</name>
</gene>
<accession>A0ABV5KY30</accession>